<gene>
    <name evidence="2" type="ORF">GCM10022409_13120</name>
</gene>
<comment type="caution">
    <text evidence="2">The sequence shown here is derived from an EMBL/GenBank/DDBJ whole genome shotgun (WGS) entry which is preliminary data.</text>
</comment>
<feature type="compositionally biased region" description="Basic residues" evidence="1">
    <location>
        <begin position="1"/>
        <end position="13"/>
    </location>
</feature>
<dbReference type="Proteomes" id="UP001501469">
    <property type="component" value="Unassembled WGS sequence"/>
</dbReference>
<dbReference type="EMBL" id="BAABDK010000010">
    <property type="protein sequence ID" value="GAA4030252.1"/>
    <property type="molecule type" value="Genomic_DNA"/>
</dbReference>
<protein>
    <submittedName>
        <fullName evidence="2">Uncharacterized protein</fullName>
    </submittedName>
</protein>
<sequence length="72" mass="8118">MARRPRPGQRKQQQRSGEGGEEAHKAGNKGYRIENREWLNTKARHAELVEASLPRNVTQLAYKCGRDASDSA</sequence>
<reference evidence="3" key="1">
    <citation type="journal article" date="2019" name="Int. J. Syst. Evol. Microbiol.">
        <title>The Global Catalogue of Microorganisms (GCM) 10K type strain sequencing project: providing services to taxonomists for standard genome sequencing and annotation.</title>
        <authorList>
            <consortium name="The Broad Institute Genomics Platform"/>
            <consortium name="The Broad Institute Genome Sequencing Center for Infectious Disease"/>
            <person name="Wu L."/>
            <person name="Ma J."/>
        </authorList>
    </citation>
    <scope>NUCLEOTIDE SEQUENCE [LARGE SCALE GENOMIC DNA]</scope>
    <source>
        <strain evidence="3">JCM 17225</strain>
    </source>
</reference>
<evidence type="ECO:0000313" key="2">
    <source>
        <dbReference type="EMBL" id="GAA4030252.1"/>
    </source>
</evidence>
<organism evidence="2 3">
    <name type="scientific">Hymenobacter glaciei</name>
    <dbReference type="NCBI Taxonomy" id="877209"/>
    <lineage>
        <taxon>Bacteria</taxon>
        <taxon>Pseudomonadati</taxon>
        <taxon>Bacteroidota</taxon>
        <taxon>Cytophagia</taxon>
        <taxon>Cytophagales</taxon>
        <taxon>Hymenobacteraceae</taxon>
        <taxon>Hymenobacter</taxon>
    </lineage>
</organism>
<feature type="region of interest" description="Disordered" evidence="1">
    <location>
        <begin position="1"/>
        <end position="33"/>
    </location>
</feature>
<name>A0ABP7TRP1_9BACT</name>
<feature type="compositionally biased region" description="Basic and acidic residues" evidence="1">
    <location>
        <begin position="21"/>
        <end position="33"/>
    </location>
</feature>
<evidence type="ECO:0000256" key="1">
    <source>
        <dbReference type="SAM" id="MobiDB-lite"/>
    </source>
</evidence>
<accession>A0ABP7TRP1</accession>
<keyword evidence="3" id="KW-1185">Reference proteome</keyword>
<proteinExistence type="predicted"/>
<evidence type="ECO:0000313" key="3">
    <source>
        <dbReference type="Proteomes" id="UP001501469"/>
    </source>
</evidence>